<evidence type="ECO:0000256" key="1">
    <source>
        <dbReference type="SAM" id="Phobius"/>
    </source>
</evidence>
<dbReference type="AlphaFoldDB" id="A0A075H4P7"/>
<proteinExistence type="predicted"/>
<sequence length="46" mass="5841">MPSSVEEDLREVSEEELLSNWKERKWNWVWYVAMFLVFIVIFYYMF</sequence>
<protein>
    <submittedName>
        <fullName evidence="2">Uncharacterized protein</fullName>
    </submittedName>
</protein>
<reference evidence="2" key="1">
    <citation type="journal article" date="2014" name="Genome Biol. Evol.">
        <title>Pangenome evidence for extensive interdomain horizontal transfer affecting lineage core and shell genes in uncultured planktonic thaumarchaeota and euryarchaeota.</title>
        <authorList>
            <person name="Deschamps P."/>
            <person name="Zivanovic Y."/>
            <person name="Moreira D."/>
            <person name="Rodriguez-Valera F."/>
            <person name="Lopez-Garcia P."/>
        </authorList>
    </citation>
    <scope>NUCLEOTIDE SEQUENCE</scope>
</reference>
<keyword evidence="1" id="KW-0812">Transmembrane</keyword>
<evidence type="ECO:0000313" key="2">
    <source>
        <dbReference type="EMBL" id="AIF09447.1"/>
    </source>
</evidence>
<feature type="transmembrane region" description="Helical" evidence="1">
    <location>
        <begin position="28"/>
        <end position="45"/>
    </location>
</feature>
<keyword evidence="1" id="KW-0472">Membrane</keyword>
<name>A0A075H4P7_9EURY</name>
<organism evidence="2">
    <name type="scientific">uncultured marine group II/III euryarchaeote KM3_37_C11</name>
    <dbReference type="NCBI Taxonomy" id="1456442"/>
    <lineage>
        <taxon>Archaea</taxon>
        <taxon>Methanobacteriati</taxon>
        <taxon>Methanobacteriota</taxon>
        <taxon>environmental samples</taxon>
    </lineage>
</organism>
<accession>A0A075H4P7</accession>
<keyword evidence="1" id="KW-1133">Transmembrane helix</keyword>
<dbReference type="EMBL" id="KF900863">
    <property type="protein sequence ID" value="AIF09447.1"/>
    <property type="molecule type" value="Genomic_DNA"/>
</dbReference>